<dbReference type="Proteomes" id="UP000552757">
    <property type="component" value="Unassembled WGS sequence"/>
</dbReference>
<dbReference type="AlphaFoldDB" id="A0A7W6GQN4"/>
<dbReference type="PANTHER" id="PTHR43618:SF8">
    <property type="entry name" value="7ALPHA-HYDROXYSTEROID DEHYDROGENASE"/>
    <property type="match status" value="1"/>
</dbReference>
<dbReference type="GO" id="GO:0016491">
    <property type="term" value="F:oxidoreductase activity"/>
    <property type="evidence" value="ECO:0007669"/>
    <property type="project" value="UniProtKB-KW"/>
</dbReference>
<dbReference type="PROSITE" id="PS00061">
    <property type="entry name" value="ADH_SHORT"/>
    <property type="match status" value="1"/>
</dbReference>
<dbReference type="InterPro" id="IPR036291">
    <property type="entry name" value="NAD(P)-bd_dom_sf"/>
</dbReference>
<dbReference type="PRINTS" id="PR00081">
    <property type="entry name" value="GDHRDH"/>
</dbReference>
<keyword evidence="3" id="KW-0560">Oxidoreductase</keyword>
<comment type="caution">
    <text evidence="4">The sequence shown here is derived from an EMBL/GenBank/DDBJ whole genome shotgun (WGS) entry which is preliminary data.</text>
</comment>
<gene>
    <name evidence="4" type="ORF">GGR44_001912</name>
</gene>
<dbReference type="Pfam" id="PF00106">
    <property type="entry name" value="adh_short"/>
    <property type="match status" value="1"/>
</dbReference>
<dbReference type="Gene3D" id="3.40.50.720">
    <property type="entry name" value="NAD(P)-binding Rossmann-like Domain"/>
    <property type="match status" value="1"/>
</dbReference>
<evidence type="ECO:0000313" key="4">
    <source>
        <dbReference type="EMBL" id="MBB3982249.1"/>
    </source>
</evidence>
<evidence type="ECO:0000313" key="5">
    <source>
        <dbReference type="Proteomes" id="UP000552757"/>
    </source>
</evidence>
<dbReference type="InterPro" id="IPR002347">
    <property type="entry name" value="SDR_fam"/>
</dbReference>
<organism evidence="4 5">
    <name type="scientific">Sphingobium fontiphilum</name>
    <dbReference type="NCBI Taxonomy" id="944425"/>
    <lineage>
        <taxon>Bacteria</taxon>
        <taxon>Pseudomonadati</taxon>
        <taxon>Pseudomonadota</taxon>
        <taxon>Alphaproteobacteria</taxon>
        <taxon>Sphingomonadales</taxon>
        <taxon>Sphingomonadaceae</taxon>
        <taxon>Sphingobium</taxon>
    </lineage>
</organism>
<dbReference type="PANTHER" id="PTHR43618">
    <property type="entry name" value="7-ALPHA-HYDROXYSTEROID DEHYDROGENASE"/>
    <property type="match status" value="1"/>
</dbReference>
<dbReference type="EMBL" id="JACIEB010000004">
    <property type="protein sequence ID" value="MBB3982249.1"/>
    <property type="molecule type" value="Genomic_DNA"/>
</dbReference>
<evidence type="ECO:0000256" key="1">
    <source>
        <dbReference type="ARBA" id="ARBA00006484"/>
    </source>
</evidence>
<keyword evidence="2" id="KW-0521">NADP</keyword>
<dbReference type="SUPFAM" id="SSF51735">
    <property type="entry name" value="NAD(P)-binding Rossmann-fold domains"/>
    <property type="match status" value="1"/>
</dbReference>
<sequence length="111" mass="11855">MQTPFIPVRERLPELAATGAPDDPARVINIGSAAGVKIKRLRAYSYAASKAAVRMMTRDLAGDLAEPNMTVNAAIPCFFPTRMTTHMRDEDSVDPALLAQIPRDGGVVGCG</sequence>
<proteinExistence type="inferred from homology"/>
<protein>
    <submittedName>
        <fullName evidence="4">NAD(P)-dependent dehydrogenase (Short-subunit alcohol dehydrogenase family)</fullName>
    </submittedName>
</protein>
<reference evidence="4 5" key="1">
    <citation type="submission" date="2020-08" db="EMBL/GenBank/DDBJ databases">
        <title>Genomic Encyclopedia of Type Strains, Phase IV (KMG-IV): sequencing the most valuable type-strain genomes for metagenomic binning, comparative biology and taxonomic classification.</title>
        <authorList>
            <person name="Goeker M."/>
        </authorList>
    </citation>
    <scope>NUCLEOTIDE SEQUENCE [LARGE SCALE GENOMIC DNA]</scope>
    <source>
        <strain evidence="4 5">DSM 29348</strain>
    </source>
</reference>
<accession>A0A7W6GQN4</accession>
<evidence type="ECO:0000256" key="2">
    <source>
        <dbReference type="ARBA" id="ARBA00022857"/>
    </source>
</evidence>
<evidence type="ECO:0000256" key="3">
    <source>
        <dbReference type="ARBA" id="ARBA00023002"/>
    </source>
</evidence>
<dbReference type="InterPro" id="IPR052178">
    <property type="entry name" value="Sec_Metab_Biosynth_SDR"/>
</dbReference>
<name>A0A7W6GQN4_9SPHN</name>
<comment type="similarity">
    <text evidence="1">Belongs to the short-chain dehydrogenases/reductases (SDR) family.</text>
</comment>
<dbReference type="InterPro" id="IPR020904">
    <property type="entry name" value="Sc_DH/Rdtase_CS"/>
</dbReference>
<keyword evidence="5" id="KW-1185">Reference proteome</keyword>